<evidence type="ECO:0000256" key="2">
    <source>
        <dbReference type="ARBA" id="ARBA00010742"/>
    </source>
</evidence>
<evidence type="ECO:0000256" key="8">
    <source>
        <dbReference type="SAM" id="SignalP"/>
    </source>
</evidence>
<comment type="caution">
    <text evidence="11">The sequence shown here is derived from an EMBL/GenBank/DDBJ whole genome shotgun (WGS) entry which is preliminary data.</text>
</comment>
<dbReference type="Proteomes" id="UP000029738">
    <property type="component" value="Unassembled WGS sequence"/>
</dbReference>
<evidence type="ECO:0000313" key="11">
    <source>
        <dbReference type="EMBL" id="KIE09325.1"/>
    </source>
</evidence>
<gene>
    <name evidence="11" type="ORF">DA73_0233735</name>
    <name evidence="10" type="ORF">DA73_0400005165</name>
</gene>
<dbReference type="EMBL" id="JHEG02000058">
    <property type="protein sequence ID" value="KIE09325.1"/>
    <property type="molecule type" value="Genomic_DNA"/>
</dbReference>
<reference evidence="10" key="2">
    <citation type="submission" date="2019-11" db="EMBL/GenBank/DDBJ databases">
        <title>Improved Assembly of Tolypothrix boutellei genome.</title>
        <authorList>
            <person name="Sarangi A.N."/>
            <person name="Mukherjee M."/>
            <person name="Ghosh S."/>
            <person name="Singh D."/>
            <person name="Das A."/>
            <person name="Kant S."/>
            <person name="Prusty A."/>
            <person name="Tripathy S."/>
        </authorList>
    </citation>
    <scope>NUCLEOTIDE SEQUENCE</scope>
    <source>
        <strain evidence="10">VB521301</strain>
    </source>
</reference>
<keyword evidence="12" id="KW-1185">Reference proteome</keyword>
<evidence type="ECO:0000256" key="7">
    <source>
        <dbReference type="SAM" id="MobiDB-lite"/>
    </source>
</evidence>
<sequence>MIVKFVQSKLPLVLLLITLTSCGTNTGSNSNLQSVQKSQNPTAEQASDKVKQTEIRIGFQKGTAFLNIVKARGSLEKRLGSSGVTVKWSEFSQGPPMMEAMNAGAVDIGVVGAPPPIFAQAAGTPVVYVASSLPNSRGQVILVKPNSPIKTVTDLKGKKVAVGKGTAGHYLIVKVLEAAGLTLKGIQPVYLLPPEARTAFEGGNVDAWVTSDPRYAEAERTGKARLLANGEKVAEQRSYFIATRSFVDKHADLVKAILEEQKKDEDWAKSNRKETAKILETATGVKAENWEWSFQRRPNFGVVYMDDQIVQEQQQMADLFFKLKLIPKPVQIKEAVWTPQSS</sequence>
<feature type="compositionally biased region" description="Polar residues" evidence="7">
    <location>
        <begin position="28"/>
        <end position="45"/>
    </location>
</feature>
<keyword evidence="3" id="KW-0813">Transport</keyword>
<dbReference type="GO" id="GO:0042597">
    <property type="term" value="C:periplasmic space"/>
    <property type="evidence" value="ECO:0007669"/>
    <property type="project" value="UniProtKB-SubCell"/>
</dbReference>
<dbReference type="OrthoDB" id="506341at2"/>
<evidence type="ECO:0000256" key="4">
    <source>
        <dbReference type="ARBA" id="ARBA00022729"/>
    </source>
</evidence>
<dbReference type="PROSITE" id="PS51257">
    <property type="entry name" value="PROKAR_LIPOPROTEIN"/>
    <property type="match status" value="1"/>
</dbReference>
<feature type="domain" description="Solute-binding protein family 3/N-terminal" evidence="9">
    <location>
        <begin position="54"/>
        <end position="278"/>
    </location>
</feature>
<comment type="function">
    <text evidence="5">Part of a binding-protein-dependent transport system for aliphatic sulfonates. Putative binding protein.</text>
</comment>
<protein>
    <recommendedName>
        <fullName evidence="6">Putative aliphatic sulfonates-binding protein</fullName>
    </recommendedName>
</protein>
<comment type="similarity">
    <text evidence="2">Belongs to the bacterial solute-binding protein SsuA/TauA family.</text>
</comment>
<evidence type="ECO:0000313" key="12">
    <source>
        <dbReference type="Proteomes" id="UP000029738"/>
    </source>
</evidence>
<dbReference type="SMART" id="SM00062">
    <property type="entry name" value="PBPb"/>
    <property type="match status" value="1"/>
</dbReference>
<dbReference type="InterPro" id="IPR001638">
    <property type="entry name" value="Solute-binding_3/MltF_N"/>
</dbReference>
<dbReference type="InterPro" id="IPR010067">
    <property type="entry name" value="ABC_SsuA_sub-bd"/>
</dbReference>
<keyword evidence="4 8" id="KW-0732">Signal</keyword>
<evidence type="ECO:0000313" key="10">
    <source>
        <dbReference type="EMBL" id="KAF3884916.1"/>
    </source>
</evidence>
<dbReference type="EMBL" id="JHEG04000001">
    <property type="protein sequence ID" value="KAF3884916.1"/>
    <property type="molecule type" value="Genomic_DNA"/>
</dbReference>
<dbReference type="STRING" id="1479485.DA73_0233735"/>
<comment type="subcellular location">
    <subcellularLocation>
        <location evidence="1">Periplasm</location>
    </subcellularLocation>
</comment>
<feature type="signal peptide" evidence="8">
    <location>
        <begin position="1"/>
        <end position="23"/>
    </location>
</feature>
<proteinExistence type="inferred from homology"/>
<evidence type="ECO:0000256" key="6">
    <source>
        <dbReference type="ARBA" id="ARBA00070228"/>
    </source>
</evidence>
<reference evidence="11" key="1">
    <citation type="journal article" date="2015" name="Genome Announc.">
        <title>Draft Genome Sequence of Tolypothrix boutellei Strain VB521301.</title>
        <authorList>
            <person name="Chandrababunaidu M.M."/>
            <person name="Singh D."/>
            <person name="Sen D."/>
            <person name="Bhan S."/>
            <person name="Das S."/>
            <person name="Gupta A."/>
            <person name="Adhikary S.P."/>
            <person name="Tripathy S."/>
        </authorList>
    </citation>
    <scope>NUCLEOTIDE SEQUENCE</scope>
    <source>
        <strain evidence="11">VB521301</strain>
    </source>
</reference>
<evidence type="ECO:0000256" key="3">
    <source>
        <dbReference type="ARBA" id="ARBA00022448"/>
    </source>
</evidence>
<accession>A0A0C1RAI0</accession>
<dbReference type="AlphaFoldDB" id="A0A0C1RAI0"/>
<dbReference type="PANTHER" id="PTHR30024:SF42">
    <property type="entry name" value="ALIPHATIC SULFONATES-BINDING PROTEIN-RELATED"/>
    <property type="match status" value="1"/>
</dbReference>
<dbReference type="RefSeq" id="WP_038077954.1">
    <property type="nucleotide sequence ID" value="NZ_JHEG04000001.1"/>
</dbReference>
<organism evidence="11">
    <name type="scientific">Tolypothrix bouteillei VB521301</name>
    <dbReference type="NCBI Taxonomy" id="1479485"/>
    <lineage>
        <taxon>Bacteria</taxon>
        <taxon>Bacillati</taxon>
        <taxon>Cyanobacteriota</taxon>
        <taxon>Cyanophyceae</taxon>
        <taxon>Nostocales</taxon>
        <taxon>Tolypothrichaceae</taxon>
        <taxon>Tolypothrix</taxon>
    </lineage>
</organism>
<evidence type="ECO:0000259" key="9">
    <source>
        <dbReference type="SMART" id="SM00062"/>
    </source>
</evidence>
<dbReference type="GO" id="GO:0016020">
    <property type="term" value="C:membrane"/>
    <property type="evidence" value="ECO:0007669"/>
    <property type="project" value="InterPro"/>
</dbReference>
<dbReference type="PANTHER" id="PTHR30024">
    <property type="entry name" value="ALIPHATIC SULFONATES-BINDING PROTEIN-RELATED"/>
    <property type="match status" value="1"/>
</dbReference>
<dbReference type="NCBIfam" id="TIGR01728">
    <property type="entry name" value="SsuA_fam"/>
    <property type="match status" value="1"/>
</dbReference>
<name>A0A0C1RAI0_9CYAN</name>
<dbReference type="GO" id="GO:0042626">
    <property type="term" value="F:ATPase-coupled transmembrane transporter activity"/>
    <property type="evidence" value="ECO:0007669"/>
    <property type="project" value="InterPro"/>
</dbReference>
<feature type="chain" id="PRO_5036626545" description="Putative aliphatic sulfonates-binding protein" evidence="8">
    <location>
        <begin position="24"/>
        <end position="342"/>
    </location>
</feature>
<dbReference type="SUPFAM" id="SSF53850">
    <property type="entry name" value="Periplasmic binding protein-like II"/>
    <property type="match status" value="1"/>
</dbReference>
<dbReference type="CDD" id="cd13557">
    <property type="entry name" value="PBP2_SsuA"/>
    <property type="match status" value="1"/>
</dbReference>
<feature type="region of interest" description="Disordered" evidence="7">
    <location>
        <begin position="28"/>
        <end position="49"/>
    </location>
</feature>
<dbReference type="Pfam" id="PF09084">
    <property type="entry name" value="NMT1"/>
    <property type="match status" value="1"/>
</dbReference>
<evidence type="ECO:0000256" key="1">
    <source>
        <dbReference type="ARBA" id="ARBA00004418"/>
    </source>
</evidence>
<dbReference type="FunFam" id="3.40.190.10:FF:000050">
    <property type="entry name" value="Sulfonate ABC transporter substrate-binding protein"/>
    <property type="match status" value="1"/>
</dbReference>
<dbReference type="InterPro" id="IPR015168">
    <property type="entry name" value="SsuA/THI5"/>
</dbReference>
<dbReference type="Gene3D" id="3.40.190.10">
    <property type="entry name" value="Periplasmic binding protein-like II"/>
    <property type="match status" value="2"/>
</dbReference>
<evidence type="ECO:0000256" key="5">
    <source>
        <dbReference type="ARBA" id="ARBA00055538"/>
    </source>
</evidence>